<feature type="region of interest" description="Disordered" evidence="5">
    <location>
        <begin position="124"/>
        <end position="154"/>
    </location>
</feature>
<keyword evidence="8" id="KW-1185">Reference proteome</keyword>
<dbReference type="PROSITE" id="PS50240">
    <property type="entry name" value="TRYPSIN_DOM"/>
    <property type="match status" value="1"/>
</dbReference>
<name>A0A8B8IVP8_VANTA</name>
<evidence type="ECO:0000313" key="8">
    <source>
        <dbReference type="Proteomes" id="UP001652626"/>
    </source>
</evidence>
<evidence type="ECO:0000259" key="7">
    <source>
        <dbReference type="PROSITE" id="PS50240"/>
    </source>
</evidence>
<dbReference type="InterPro" id="IPR009003">
    <property type="entry name" value="Peptidase_S1_PA"/>
</dbReference>
<dbReference type="AlphaFoldDB" id="A0A8B8IVP8"/>
<evidence type="ECO:0000256" key="5">
    <source>
        <dbReference type="SAM" id="MobiDB-lite"/>
    </source>
</evidence>
<keyword evidence="1" id="KW-0645">Protease</keyword>
<proteinExistence type="predicted"/>
<evidence type="ECO:0000256" key="6">
    <source>
        <dbReference type="SAM" id="Phobius"/>
    </source>
</evidence>
<organism evidence="8 9">
    <name type="scientific">Vanessa tameamea</name>
    <name type="common">Kamehameha butterfly</name>
    <dbReference type="NCBI Taxonomy" id="334116"/>
    <lineage>
        <taxon>Eukaryota</taxon>
        <taxon>Metazoa</taxon>
        <taxon>Ecdysozoa</taxon>
        <taxon>Arthropoda</taxon>
        <taxon>Hexapoda</taxon>
        <taxon>Insecta</taxon>
        <taxon>Pterygota</taxon>
        <taxon>Neoptera</taxon>
        <taxon>Endopterygota</taxon>
        <taxon>Lepidoptera</taxon>
        <taxon>Glossata</taxon>
        <taxon>Ditrysia</taxon>
        <taxon>Papilionoidea</taxon>
        <taxon>Nymphalidae</taxon>
        <taxon>Nymphalinae</taxon>
        <taxon>Vanessa</taxon>
    </lineage>
</organism>
<gene>
    <name evidence="9" type="primary">LOC113404516</name>
</gene>
<dbReference type="RefSeq" id="XP_026501230.2">
    <property type="nucleotide sequence ID" value="XM_026645445.2"/>
</dbReference>
<dbReference type="SUPFAM" id="SSF50494">
    <property type="entry name" value="Trypsin-like serine proteases"/>
    <property type="match status" value="1"/>
</dbReference>
<keyword evidence="2" id="KW-0378">Hydrolase</keyword>
<dbReference type="GO" id="GO:0004252">
    <property type="term" value="F:serine-type endopeptidase activity"/>
    <property type="evidence" value="ECO:0007669"/>
    <property type="project" value="InterPro"/>
</dbReference>
<dbReference type="InterPro" id="IPR050430">
    <property type="entry name" value="Peptidase_S1"/>
</dbReference>
<feature type="transmembrane region" description="Helical" evidence="6">
    <location>
        <begin position="25"/>
        <end position="49"/>
    </location>
</feature>
<evidence type="ECO:0000256" key="1">
    <source>
        <dbReference type="ARBA" id="ARBA00022670"/>
    </source>
</evidence>
<dbReference type="OrthoDB" id="6159137at2759"/>
<dbReference type="InterPro" id="IPR043504">
    <property type="entry name" value="Peptidase_S1_PA_chymotrypsin"/>
</dbReference>
<sequence>MTNDCYKEFKGWCKSFTRTETYLSALQLVLLVVFILSFTFTILHFIACFKNKEMSKVKEESEIGTSVTIAEEPTHSDIFTSTKHLTSQTQTLPKDIECTWTPSIKTTAVTHYYDSDLIFNKPDKTPKSGSSDLKSSQQSWPPSDFSTEDNTEKSYDGEYVDEVKKGYLLALVKIKPPRDITFGCILTVVAQSWTLTAASCIEAIEEVDSLDSFVIVRGFDEKDEENIYIVSDILIHPQYQGVNATYDLAALKSEENIAKEIDQIVTLPTMVDYFSVTIGETLSILGYGKYRNLDIDPRSRRVRSVRVHRLPAQQCARGESWALRHLWGARGERRAACGAGALCAGALRARARPCHYCAGAPLLRRRVLLGVMSDNPQCGAACEPALYVNLALLRGWLDSVIHSD</sequence>
<protein>
    <submittedName>
        <fullName evidence="9">Granzyme A-like</fullName>
    </submittedName>
</protein>
<keyword evidence="6" id="KW-0472">Membrane</keyword>
<dbReference type="InterPro" id="IPR001254">
    <property type="entry name" value="Trypsin_dom"/>
</dbReference>
<evidence type="ECO:0000256" key="4">
    <source>
        <dbReference type="ARBA" id="ARBA00023157"/>
    </source>
</evidence>
<feature type="compositionally biased region" description="Low complexity" evidence="5">
    <location>
        <begin position="127"/>
        <end position="139"/>
    </location>
</feature>
<dbReference type="PANTHER" id="PTHR24276">
    <property type="entry name" value="POLYSERASE-RELATED"/>
    <property type="match status" value="1"/>
</dbReference>
<accession>A0A8B8IVP8</accession>
<dbReference type="GO" id="GO:0006508">
    <property type="term" value="P:proteolysis"/>
    <property type="evidence" value="ECO:0007669"/>
    <property type="project" value="UniProtKB-KW"/>
</dbReference>
<dbReference type="GeneID" id="113404516"/>
<dbReference type="Gene3D" id="2.40.10.10">
    <property type="entry name" value="Trypsin-like serine proteases"/>
    <property type="match status" value="1"/>
</dbReference>
<keyword evidence="6" id="KW-1133">Transmembrane helix</keyword>
<dbReference type="Proteomes" id="UP001652626">
    <property type="component" value="Chromosome 5"/>
</dbReference>
<keyword evidence="4" id="KW-1015">Disulfide bond</keyword>
<evidence type="ECO:0000256" key="3">
    <source>
        <dbReference type="ARBA" id="ARBA00022825"/>
    </source>
</evidence>
<evidence type="ECO:0000313" key="9">
    <source>
        <dbReference type="RefSeq" id="XP_026501230.2"/>
    </source>
</evidence>
<dbReference type="Pfam" id="PF00089">
    <property type="entry name" value="Trypsin"/>
    <property type="match status" value="1"/>
</dbReference>
<dbReference type="SMART" id="SM00020">
    <property type="entry name" value="Tryp_SPc"/>
    <property type="match status" value="1"/>
</dbReference>
<evidence type="ECO:0000256" key="2">
    <source>
        <dbReference type="ARBA" id="ARBA00022801"/>
    </source>
</evidence>
<feature type="domain" description="Peptidase S1" evidence="7">
    <location>
        <begin position="163"/>
        <end position="402"/>
    </location>
</feature>
<dbReference type="PANTHER" id="PTHR24276:SF98">
    <property type="entry name" value="FI18310P1-RELATED"/>
    <property type="match status" value="1"/>
</dbReference>
<reference evidence="9" key="1">
    <citation type="submission" date="2025-08" db="UniProtKB">
        <authorList>
            <consortium name="RefSeq"/>
        </authorList>
    </citation>
    <scope>IDENTIFICATION</scope>
    <source>
        <tissue evidence="9">Whole body</tissue>
    </source>
</reference>
<dbReference type="OMA" id="KDIECTW"/>
<keyword evidence="6" id="KW-0812">Transmembrane</keyword>
<keyword evidence="3" id="KW-0720">Serine protease</keyword>